<proteinExistence type="predicted"/>
<dbReference type="Proteomes" id="UP000677228">
    <property type="component" value="Unassembled WGS sequence"/>
</dbReference>
<dbReference type="EMBL" id="CAJNOQ010002696">
    <property type="protein sequence ID" value="CAF0973582.1"/>
    <property type="molecule type" value="Genomic_DNA"/>
</dbReference>
<dbReference type="EMBL" id="CAJNOK010019303">
    <property type="protein sequence ID" value="CAF1297197.1"/>
    <property type="molecule type" value="Genomic_DNA"/>
</dbReference>
<dbReference type="EMBL" id="CAJOBA010040876">
    <property type="protein sequence ID" value="CAF4102546.1"/>
    <property type="molecule type" value="Genomic_DNA"/>
</dbReference>
<dbReference type="EMBL" id="CAJOBC010002696">
    <property type="protein sequence ID" value="CAF3746493.1"/>
    <property type="molecule type" value="Genomic_DNA"/>
</dbReference>
<gene>
    <name evidence="1" type="ORF">GPM918_LOCUS12367</name>
    <name evidence="2" type="ORF">OVA965_LOCUS28357</name>
    <name evidence="3" type="ORF">SRO942_LOCUS12368</name>
    <name evidence="4" type="ORF">TMI583_LOCUS29109</name>
</gene>
<evidence type="ECO:0000313" key="3">
    <source>
        <dbReference type="EMBL" id="CAF3746493.1"/>
    </source>
</evidence>
<name>A0A814EN54_9BILA</name>
<evidence type="ECO:0000313" key="5">
    <source>
        <dbReference type="Proteomes" id="UP000663829"/>
    </source>
</evidence>
<evidence type="ECO:0000313" key="2">
    <source>
        <dbReference type="EMBL" id="CAF1297197.1"/>
    </source>
</evidence>
<dbReference type="Proteomes" id="UP000682733">
    <property type="component" value="Unassembled WGS sequence"/>
</dbReference>
<reference evidence="1" key="1">
    <citation type="submission" date="2021-02" db="EMBL/GenBank/DDBJ databases">
        <authorList>
            <person name="Nowell W R."/>
        </authorList>
    </citation>
    <scope>NUCLEOTIDE SEQUENCE</scope>
</reference>
<organism evidence="1 5">
    <name type="scientific">Didymodactylos carnosus</name>
    <dbReference type="NCBI Taxonomy" id="1234261"/>
    <lineage>
        <taxon>Eukaryota</taxon>
        <taxon>Metazoa</taxon>
        <taxon>Spiralia</taxon>
        <taxon>Gnathifera</taxon>
        <taxon>Rotifera</taxon>
        <taxon>Eurotatoria</taxon>
        <taxon>Bdelloidea</taxon>
        <taxon>Philodinida</taxon>
        <taxon>Philodinidae</taxon>
        <taxon>Didymodactylos</taxon>
    </lineage>
</organism>
<evidence type="ECO:0000313" key="4">
    <source>
        <dbReference type="EMBL" id="CAF4102546.1"/>
    </source>
</evidence>
<dbReference type="Proteomes" id="UP000681722">
    <property type="component" value="Unassembled WGS sequence"/>
</dbReference>
<dbReference type="AlphaFoldDB" id="A0A814EN54"/>
<comment type="caution">
    <text evidence="1">The sequence shown here is derived from an EMBL/GenBank/DDBJ whole genome shotgun (WGS) entry which is preliminary data.</text>
</comment>
<sequence length="158" mass="17866">MLTTAQHPTAELISSTQYQTISVGDILLHYGPKPKMIIVNICKQNSSLASQNKPTDLYYRSINKLPNSNILCDLKNIEEQQIERSLNNLTNPLTTKANISKKALHIPKVGWEICKESIAYSKLRKKLSTTESKTNKKNALYENTDISNEISNNEFTQL</sequence>
<keyword evidence="5" id="KW-1185">Reference proteome</keyword>
<dbReference type="Proteomes" id="UP000663829">
    <property type="component" value="Unassembled WGS sequence"/>
</dbReference>
<accession>A0A814EN54</accession>
<protein>
    <submittedName>
        <fullName evidence="1">Uncharacterized protein</fullName>
    </submittedName>
</protein>
<evidence type="ECO:0000313" key="1">
    <source>
        <dbReference type="EMBL" id="CAF0973582.1"/>
    </source>
</evidence>